<evidence type="ECO:0000259" key="2">
    <source>
        <dbReference type="Pfam" id="PF00149"/>
    </source>
</evidence>
<reference evidence="3 4" key="1">
    <citation type="journal article" date="2018" name="Genome Announc.">
        <title>Genome Sequence of Geothermobacter sp. HR-1 Iron Reducer from the Loihi Seamount.</title>
        <authorList>
            <person name="Smith H."/>
            <person name="Abuyen K."/>
            <person name="Tremblay J."/>
            <person name="Savalia P."/>
            <person name="Perez-Rodriguez I."/>
            <person name="Emerson D."/>
            <person name="Tully B."/>
            <person name="Amend J."/>
        </authorList>
    </citation>
    <scope>NUCLEOTIDE SEQUENCE [LARGE SCALE GENOMIC DNA]</scope>
    <source>
        <strain evidence="3 4">HR-1</strain>
    </source>
</reference>
<dbReference type="InterPro" id="IPR050535">
    <property type="entry name" value="DNA_Repair-Maintenance_Comp"/>
</dbReference>
<accession>A0A2K2HCQ8</accession>
<gene>
    <name evidence="3" type="ORF">C2E25_03410</name>
</gene>
<dbReference type="InterPro" id="IPR029052">
    <property type="entry name" value="Metallo-depent_PP-like"/>
</dbReference>
<dbReference type="Gene3D" id="3.60.21.10">
    <property type="match status" value="1"/>
</dbReference>
<comment type="caution">
    <text evidence="3">The sequence shown here is derived from an EMBL/GenBank/DDBJ whole genome shotgun (WGS) entry which is preliminary data.</text>
</comment>
<keyword evidence="3" id="KW-0269">Exonuclease</keyword>
<sequence>MSVTIPSFTRENKIPMIRCLHTADLHLGASFPALGTFGAVREQDFVHTFRRVIDLAIHREVDLFLIAGDLFDNPSPERALIGCVEGELQRLVQRGILPVLLPGTHDYLLAGESVYHPERFKGALQLVRNDGPVRITVRDDVVFLYSCCWDSGRADDLRACMARRPGDGIHLGLLHGSLEGSPDWQYRGKDLPFTFPALKQWGLDYVALGHYHRFQQLEDGNRLRACYPGSPEGKRFGENGPRHALIVDLEPGRAVMEPVEVQSRQLLELELEVDGQMTDTDIAEAIAAMGGEGTIVRLCLRGVLDRALDRDYLAAYAESRFDYLELVDETRWLQGDFIAAIAEEETVRGACVRRFRSLLAAADNDVSRHEIEQAFREVMVRFQGGAR</sequence>
<dbReference type="CDD" id="cd00840">
    <property type="entry name" value="MPP_Mre11_N"/>
    <property type="match status" value="1"/>
</dbReference>
<dbReference type="Proteomes" id="UP000236340">
    <property type="component" value="Unassembled WGS sequence"/>
</dbReference>
<keyword evidence="3" id="KW-0540">Nuclease</keyword>
<keyword evidence="1" id="KW-0378">Hydrolase</keyword>
<dbReference type="AlphaFoldDB" id="A0A2K2HCQ8"/>
<feature type="domain" description="Calcineurin-like phosphoesterase" evidence="2">
    <location>
        <begin position="18"/>
        <end position="213"/>
    </location>
</feature>
<dbReference type="GO" id="GO:0004527">
    <property type="term" value="F:exonuclease activity"/>
    <property type="evidence" value="ECO:0007669"/>
    <property type="project" value="UniProtKB-KW"/>
</dbReference>
<dbReference type="InterPro" id="IPR041796">
    <property type="entry name" value="Mre11_N"/>
</dbReference>
<protein>
    <submittedName>
        <fullName evidence="3">DNA repair exonuclease</fullName>
    </submittedName>
</protein>
<dbReference type="Pfam" id="PF00149">
    <property type="entry name" value="Metallophos"/>
    <property type="match status" value="1"/>
</dbReference>
<proteinExistence type="predicted"/>
<dbReference type="SUPFAM" id="SSF56300">
    <property type="entry name" value="Metallo-dependent phosphatases"/>
    <property type="match status" value="1"/>
</dbReference>
<evidence type="ECO:0000256" key="1">
    <source>
        <dbReference type="ARBA" id="ARBA00022801"/>
    </source>
</evidence>
<name>A0A2K2HCQ8_9BACT</name>
<evidence type="ECO:0000313" key="3">
    <source>
        <dbReference type="EMBL" id="PNU21092.1"/>
    </source>
</evidence>
<evidence type="ECO:0000313" key="4">
    <source>
        <dbReference type="Proteomes" id="UP000236340"/>
    </source>
</evidence>
<dbReference type="EMBL" id="PPFX01000005">
    <property type="protein sequence ID" value="PNU21092.1"/>
    <property type="molecule type" value="Genomic_DNA"/>
</dbReference>
<dbReference type="InterPro" id="IPR004843">
    <property type="entry name" value="Calcineurin-like_PHP"/>
</dbReference>
<dbReference type="PANTHER" id="PTHR30337">
    <property type="entry name" value="COMPONENT OF ATP-DEPENDENT DSDNA EXONUCLEASE"/>
    <property type="match status" value="1"/>
</dbReference>
<dbReference type="PANTHER" id="PTHR30337:SF7">
    <property type="entry name" value="PHOSPHOESTERASE"/>
    <property type="match status" value="1"/>
</dbReference>
<organism evidence="3 4">
    <name type="scientific">Geothermobacter hydrogeniphilus</name>
    <dbReference type="NCBI Taxonomy" id="1969733"/>
    <lineage>
        <taxon>Bacteria</taxon>
        <taxon>Pseudomonadati</taxon>
        <taxon>Thermodesulfobacteriota</taxon>
        <taxon>Desulfuromonadia</taxon>
        <taxon>Desulfuromonadales</taxon>
        <taxon>Geothermobacteraceae</taxon>
        <taxon>Geothermobacter</taxon>
    </lineage>
</organism>